<dbReference type="EMBL" id="CP104311">
    <property type="protein sequence ID" value="WWF00752.1"/>
    <property type="molecule type" value="Genomic_DNA"/>
</dbReference>
<evidence type="ECO:0000313" key="4">
    <source>
        <dbReference type="Proteomes" id="UP001359308"/>
    </source>
</evidence>
<dbReference type="RefSeq" id="WP_198321707.1">
    <property type="nucleotide sequence ID" value="NZ_CP104311.1"/>
</dbReference>
<dbReference type="Pfam" id="PF10124">
    <property type="entry name" value="Mu-like_gpT"/>
    <property type="match status" value="1"/>
</dbReference>
<accession>A0ABZ2F399</accession>
<dbReference type="Proteomes" id="UP001359308">
    <property type="component" value="Chromosome"/>
</dbReference>
<sequence>MQITPQTLKALQNGFNAAFLKGFNSAEAQWPLIAMEVSSQSALENYGWMKELPGMREWIGQRVIHNLEMIGYQIINKHWEHTVGVDRNDIEDDKLGLYSTRFSMQGEVAKRHPDELMWQVLLSGFNSLAMDGQYFFDTDHLGFDAAGNETSWSNYQAGASSPWFLMDLSRSFMKPLVFQNRSAVKFVNQSNETDDNVFMNRQFRFGVDGRYNGGFGFYQLAYASKAALDATNYQAARLALGTQRRPDGTVLPIHPTHLIVGPTNEAAALALLNKELVSGGETNIWYKTAQLVVVPQLG</sequence>
<proteinExistence type="predicted"/>
<dbReference type="InterPro" id="IPR018774">
    <property type="entry name" value="Phage_Mu_GpT"/>
</dbReference>
<evidence type="ECO:0000313" key="3">
    <source>
        <dbReference type="EMBL" id="WWF02912.1"/>
    </source>
</evidence>
<gene>
    <name evidence="3" type="ORF">N4J17_04655</name>
    <name evidence="2" type="ORF">N4J17_09680</name>
</gene>
<protein>
    <submittedName>
        <fullName evidence="2">Mu-like prophage major head subunit gpT family protein</fullName>
    </submittedName>
</protein>
<name>A0ABZ2F399_METCP</name>
<feature type="domain" description="Bacteriophage Mu GpT" evidence="1">
    <location>
        <begin position="8"/>
        <end position="297"/>
    </location>
</feature>
<organism evidence="2 4">
    <name type="scientific">Methylococcus capsulatus</name>
    <dbReference type="NCBI Taxonomy" id="414"/>
    <lineage>
        <taxon>Bacteria</taxon>
        <taxon>Pseudomonadati</taxon>
        <taxon>Pseudomonadota</taxon>
        <taxon>Gammaproteobacteria</taxon>
        <taxon>Methylococcales</taxon>
        <taxon>Methylococcaceae</taxon>
        <taxon>Methylococcus</taxon>
    </lineage>
</organism>
<evidence type="ECO:0000313" key="2">
    <source>
        <dbReference type="EMBL" id="WWF00752.1"/>
    </source>
</evidence>
<reference evidence="2 4" key="1">
    <citation type="submission" date="2022-09" db="EMBL/GenBank/DDBJ databases">
        <authorList>
            <person name="Giprobiosintez L."/>
        </authorList>
    </citation>
    <scope>NUCLEOTIDE SEQUENCE [LARGE SCALE GENOMIC DNA]</scope>
    <source>
        <strain evidence="2">VKPM-B-12549</strain>
        <strain evidence="4">VKPM-B-12549 (GBS-15)</strain>
    </source>
</reference>
<dbReference type="EMBL" id="CP104311">
    <property type="protein sequence ID" value="WWF02912.1"/>
    <property type="molecule type" value="Genomic_DNA"/>
</dbReference>
<keyword evidence="4" id="KW-1185">Reference proteome</keyword>
<evidence type="ECO:0000259" key="1">
    <source>
        <dbReference type="Pfam" id="PF10124"/>
    </source>
</evidence>